<sequence>MHQQNYEEIKKRNGNSAKAMGFLFAATIALVGWGFYSSSLPAFLLAGFFMMTLAAESRAYRESIKREKLIEKQKDLLTQLTQQSFKDHTDKIS</sequence>
<protein>
    <submittedName>
        <fullName evidence="2">Uncharacterized protein</fullName>
    </submittedName>
</protein>
<gene>
    <name evidence="2" type="ORF">EEX84_02230</name>
</gene>
<proteinExistence type="predicted"/>
<accession>A0A3M8PBU2</accession>
<keyword evidence="3" id="KW-1185">Reference proteome</keyword>
<name>A0A3M8PBU2_9BACL</name>
<comment type="caution">
    <text evidence="2">The sequence shown here is derived from an EMBL/GenBank/DDBJ whole genome shotgun (WGS) entry which is preliminary data.</text>
</comment>
<keyword evidence="1" id="KW-1133">Transmembrane helix</keyword>
<reference evidence="2 3" key="1">
    <citation type="journal article" date="2018" name="Int. J. Syst. Evol. Microbiol.">
        <title>Planococcus salinus sp. nov., a moderately halophilic bacterium isolated from a saline-alkali soil.</title>
        <authorList>
            <person name="Gan L."/>
        </authorList>
    </citation>
    <scope>NUCLEOTIDE SEQUENCE [LARGE SCALE GENOMIC DNA]</scope>
    <source>
        <strain evidence="2 3">LCB217</strain>
    </source>
</reference>
<evidence type="ECO:0000313" key="3">
    <source>
        <dbReference type="Proteomes" id="UP000275473"/>
    </source>
</evidence>
<organism evidence="2 3">
    <name type="scientific">Planococcus salinus</name>
    <dbReference type="NCBI Taxonomy" id="1848460"/>
    <lineage>
        <taxon>Bacteria</taxon>
        <taxon>Bacillati</taxon>
        <taxon>Bacillota</taxon>
        <taxon>Bacilli</taxon>
        <taxon>Bacillales</taxon>
        <taxon>Caryophanaceae</taxon>
        <taxon>Planococcus</taxon>
    </lineage>
</organism>
<evidence type="ECO:0000313" key="2">
    <source>
        <dbReference type="EMBL" id="RNF41188.1"/>
    </source>
</evidence>
<dbReference type="EMBL" id="RIAX01000001">
    <property type="protein sequence ID" value="RNF41188.1"/>
    <property type="molecule type" value="Genomic_DNA"/>
</dbReference>
<keyword evidence="1" id="KW-0472">Membrane</keyword>
<keyword evidence="1" id="KW-0812">Transmembrane</keyword>
<dbReference type="AlphaFoldDB" id="A0A3M8PBU2"/>
<evidence type="ECO:0000256" key="1">
    <source>
        <dbReference type="SAM" id="Phobius"/>
    </source>
</evidence>
<feature type="transmembrane region" description="Helical" evidence="1">
    <location>
        <begin position="20"/>
        <end position="36"/>
    </location>
</feature>
<dbReference type="Proteomes" id="UP000275473">
    <property type="component" value="Unassembled WGS sequence"/>
</dbReference>